<dbReference type="Pfam" id="PF06652">
    <property type="entry name" value="Methuselah_N"/>
    <property type="match status" value="1"/>
</dbReference>
<gene>
    <name evidence="17" type="primary">LOC111594404</name>
</gene>
<dbReference type="InterPro" id="IPR010596">
    <property type="entry name" value="Methuselah_N_dom"/>
</dbReference>
<dbReference type="PANTHER" id="PTHR47154:SF2">
    <property type="entry name" value="G-PROTEIN COUPLED RECEPTOR MTH-RELATED"/>
    <property type="match status" value="1"/>
</dbReference>
<evidence type="ECO:0000256" key="6">
    <source>
        <dbReference type="ARBA" id="ARBA00022989"/>
    </source>
</evidence>
<feature type="domain" description="Methuselah N-terminal" evidence="15">
    <location>
        <begin position="246"/>
        <end position="365"/>
    </location>
</feature>
<dbReference type="GeneID" id="111594404"/>
<dbReference type="InterPro" id="IPR051384">
    <property type="entry name" value="Mth_GPCR"/>
</dbReference>
<dbReference type="Gene3D" id="2.170.180.11">
    <property type="entry name" value="Methuselah ectodomain, domain 2"/>
    <property type="match status" value="1"/>
</dbReference>
<dbReference type="SUPFAM" id="SSF63877">
    <property type="entry name" value="Methuselah ectodomain"/>
    <property type="match status" value="1"/>
</dbReference>
<dbReference type="KEGG" id="dhe:111594404"/>
<evidence type="ECO:0000256" key="10">
    <source>
        <dbReference type="ARBA" id="ARBA00023170"/>
    </source>
</evidence>
<keyword evidence="4 13" id="KW-0812">Transmembrane</keyword>
<comment type="similarity">
    <text evidence="2">Belongs to the G-protein coupled receptor 2 family. Mth subfamily.</text>
</comment>
<evidence type="ECO:0000256" key="9">
    <source>
        <dbReference type="ARBA" id="ARBA00023157"/>
    </source>
</evidence>
<keyword evidence="9" id="KW-1015">Disulfide bond</keyword>
<evidence type="ECO:0000256" key="14">
    <source>
        <dbReference type="SAM" id="SignalP"/>
    </source>
</evidence>
<evidence type="ECO:0000256" key="13">
    <source>
        <dbReference type="SAM" id="Phobius"/>
    </source>
</evidence>
<dbReference type="RefSeq" id="XP_023163445.2">
    <property type="nucleotide sequence ID" value="XM_023307677.2"/>
</dbReference>
<evidence type="ECO:0000256" key="7">
    <source>
        <dbReference type="ARBA" id="ARBA00023040"/>
    </source>
</evidence>
<keyword evidence="10" id="KW-0675">Receptor</keyword>
<dbReference type="GO" id="GO:0008528">
    <property type="term" value="F:G protein-coupled peptide receptor activity"/>
    <property type="evidence" value="ECO:0007669"/>
    <property type="project" value="TreeGrafter"/>
</dbReference>
<feature type="chain" id="PRO_5026980902" evidence="14">
    <location>
        <begin position="22"/>
        <end position="485"/>
    </location>
</feature>
<evidence type="ECO:0000256" key="5">
    <source>
        <dbReference type="ARBA" id="ARBA00022729"/>
    </source>
</evidence>
<evidence type="ECO:0000256" key="3">
    <source>
        <dbReference type="ARBA" id="ARBA00022475"/>
    </source>
</evidence>
<dbReference type="OMA" id="LTTYNCT"/>
<evidence type="ECO:0000313" key="16">
    <source>
        <dbReference type="Proteomes" id="UP000504633"/>
    </source>
</evidence>
<keyword evidence="5 14" id="KW-0732">Signal</keyword>
<dbReference type="InterPro" id="IPR036272">
    <property type="entry name" value="Methuselah_N_sf"/>
</dbReference>
<sequence length="485" mass="54488">MCVKLALMYLILSYALTNINSIKICCNPQSILYKIRGSNNLTTYNCTHTIESLNETDNANRIDLLGITESPHGYGLDKIDETVGHTELLQCAHTGYSNVSLLTEISLKVLPKSCLIIIDSNSLVSLTCKSKNDDKLQSIGIINKCCAHGYTFATEVNKCYLQEPDYNKYSSLFDKPVIFVDNSFVCPKNKVLIEYVLTAEAIAIRNESILLKEHKRSFNKSEFCIEAIEMLNKNESSQIKTTQQFIVRTCQQLKICDSIPCVRKCCVDGEIYSKGNLTTSCRKDEYDFQFHSLNNMNTSGAFSKPSVFGVLTGLECPKFRLDPESFSDEFHVISSTTGSLLITSTNKIYSNSQYCIEKIKNASSADQKLYTFLCFDGKVVSNDRIRFRMYPVGLLISCCFYVITLLVYTTIEKLRNLPGKILICLVSSLLFAYLGIALGQLLPTSNNDICFMSVMKFSGRNNGMCAFTKFSNPKQKIENIFAFIS</sequence>
<keyword evidence="3" id="KW-1003">Cell membrane</keyword>
<keyword evidence="7" id="KW-0297">G-protein coupled receptor</keyword>
<protein>
    <submittedName>
        <fullName evidence="17">Uncharacterized protein LOC111594404</fullName>
    </submittedName>
</protein>
<dbReference type="OrthoDB" id="6134459at2759"/>
<keyword evidence="12" id="KW-0807">Transducer</keyword>
<dbReference type="GO" id="GO:0005886">
    <property type="term" value="C:plasma membrane"/>
    <property type="evidence" value="ECO:0007669"/>
    <property type="project" value="UniProtKB-SubCell"/>
</dbReference>
<name>A0A6J1LDM3_DROHY</name>
<dbReference type="PANTHER" id="PTHR47154">
    <property type="entry name" value="G-PROTEIN COUPLED RECEPTOR MTH-RELATED"/>
    <property type="match status" value="1"/>
</dbReference>
<feature type="transmembrane region" description="Helical" evidence="13">
    <location>
        <begin position="421"/>
        <end position="442"/>
    </location>
</feature>
<evidence type="ECO:0000313" key="17">
    <source>
        <dbReference type="RefSeq" id="XP_023163445.2"/>
    </source>
</evidence>
<evidence type="ECO:0000256" key="2">
    <source>
        <dbReference type="ARBA" id="ARBA00008979"/>
    </source>
</evidence>
<feature type="transmembrane region" description="Helical" evidence="13">
    <location>
        <begin position="389"/>
        <end position="409"/>
    </location>
</feature>
<evidence type="ECO:0000256" key="11">
    <source>
        <dbReference type="ARBA" id="ARBA00023180"/>
    </source>
</evidence>
<reference evidence="17" key="1">
    <citation type="submission" date="2025-08" db="UniProtKB">
        <authorList>
            <consortium name="RefSeq"/>
        </authorList>
    </citation>
    <scope>IDENTIFICATION</scope>
    <source>
        <strain evidence="17">15085-1641.00</strain>
        <tissue evidence="17">Whole body</tissue>
    </source>
</reference>
<proteinExistence type="inferred from homology"/>
<evidence type="ECO:0000256" key="4">
    <source>
        <dbReference type="ARBA" id="ARBA00022692"/>
    </source>
</evidence>
<dbReference type="Gene3D" id="1.20.1070.10">
    <property type="entry name" value="Rhodopsin 7-helix transmembrane proteins"/>
    <property type="match status" value="1"/>
</dbReference>
<keyword evidence="6 13" id="KW-1133">Transmembrane helix</keyword>
<organism evidence="16 17">
    <name type="scientific">Drosophila hydei</name>
    <name type="common">Fruit fly</name>
    <dbReference type="NCBI Taxonomy" id="7224"/>
    <lineage>
        <taxon>Eukaryota</taxon>
        <taxon>Metazoa</taxon>
        <taxon>Ecdysozoa</taxon>
        <taxon>Arthropoda</taxon>
        <taxon>Hexapoda</taxon>
        <taxon>Insecta</taxon>
        <taxon>Pterygota</taxon>
        <taxon>Neoptera</taxon>
        <taxon>Endopterygota</taxon>
        <taxon>Diptera</taxon>
        <taxon>Brachycera</taxon>
        <taxon>Muscomorpha</taxon>
        <taxon>Ephydroidea</taxon>
        <taxon>Drosophilidae</taxon>
        <taxon>Drosophila</taxon>
    </lineage>
</organism>
<dbReference type="AlphaFoldDB" id="A0A6J1LDM3"/>
<evidence type="ECO:0000256" key="12">
    <source>
        <dbReference type="ARBA" id="ARBA00023224"/>
    </source>
</evidence>
<evidence type="ECO:0000256" key="1">
    <source>
        <dbReference type="ARBA" id="ARBA00004651"/>
    </source>
</evidence>
<dbReference type="InterPro" id="IPR023311">
    <property type="entry name" value="Methusela_ecto_dom_2"/>
</dbReference>
<keyword evidence="8 13" id="KW-0472">Membrane</keyword>
<accession>A0A6J1LDM3</accession>
<comment type="subcellular location">
    <subcellularLocation>
        <location evidence="1">Cell membrane</location>
        <topology evidence="1">Multi-pass membrane protein</topology>
    </subcellularLocation>
</comment>
<keyword evidence="16" id="KW-1185">Reference proteome</keyword>
<keyword evidence="11" id="KW-0325">Glycoprotein</keyword>
<dbReference type="Proteomes" id="UP000504633">
    <property type="component" value="Unplaced"/>
</dbReference>
<evidence type="ECO:0000256" key="8">
    <source>
        <dbReference type="ARBA" id="ARBA00023136"/>
    </source>
</evidence>
<feature type="signal peptide" evidence="14">
    <location>
        <begin position="1"/>
        <end position="21"/>
    </location>
</feature>
<evidence type="ECO:0000259" key="15">
    <source>
        <dbReference type="Pfam" id="PF06652"/>
    </source>
</evidence>